<evidence type="ECO:0000313" key="2">
    <source>
        <dbReference type="EMBL" id="ALN82555.1"/>
    </source>
</evidence>
<accession>A0A0S2FG95</accession>
<reference evidence="2 3" key="1">
    <citation type="journal article" date="2015" name="BMC Genomics">
        <title>Comparative genomics and metabolic profiling of the genus Lysobacter.</title>
        <authorList>
            <person name="de Bruijn I."/>
            <person name="Cheng X."/>
            <person name="de Jager V."/>
            <person name="Exposito R.G."/>
            <person name="Watrous J."/>
            <person name="Patel N."/>
            <person name="Postma J."/>
            <person name="Dorrestein P.C."/>
            <person name="Kobayashi D."/>
            <person name="Raaijmakers J.M."/>
        </authorList>
    </citation>
    <scope>NUCLEOTIDE SEQUENCE [LARGE SCALE GENOMIC DNA]</scope>
    <source>
        <strain evidence="2 3">76</strain>
    </source>
</reference>
<dbReference type="Proteomes" id="UP000060787">
    <property type="component" value="Chromosome"/>
</dbReference>
<evidence type="ECO:0000256" key="1">
    <source>
        <dbReference type="SAM" id="MobiDB-lite"/>
    </source>
</evidence>
<name>A0A0S2FG95_LYSAN</name>
<dbReference type="AlphaFoldDB" id="A0A0S2FG95"/>
<dbReference type="PATRIC" id="fig|84531.8.peg.4443"/>
<gene>
    <name evidence="2" type="ORF">LA76x_4447</name>
</gene>
<sequence length="45" mass="4882">MSERRPAHRAAGAAARSRYRASMQDGRRSAARVTGPRSAAPLCRN</sequence>
<dbReference type="KEGG" id="lab:LA76x_4447"/>
<organism evidence="2 3">
    <name type="scientific">Lysobacter antibioticus</name>
    <dbReference type="NCBI Taxonomy" id="84531"/>
    <lineage>
        <taxon>Bacteria</taxon>
        <taxon>Pseudomonadati</taxon>
        <taxon>Pseudomonadota</taxon>
        <taxon>Gammaproteobacteria</taxon>
        <taxon>Lysobacterales</taxon>
        <taxon>Lysobacteraceae</taxon>
        <taxon>Lysobacter</taxon>
    </lineage>
</organism>
<proteinExistence type="predicted"/>
<dbReference type="STRING" id="84531.LA76x_4447"/>
<dbReference type="EMBL" id="CP011129">
    <property type="protein sequence ID" value="ALN82555.1"/>
    <property type="molecule type" value="Genomic_DNA"/>
</dbReference>
<keyword evidence="3" id="KW-1185">Reference proteome</keyword>
<feature type="region of interest" description="Disordered" evidence="1">
    <location>
        <begin position="1"/>
        <end position="45"/>
    </location>
</feature>
<evidence type="ECO:0000313" key="3">
    <source>
        <dbReference type="Proteomes" id="UP000060787"/>
    </source>
</evidence>
<protein>
    <submittedName>
        <fullName evidence="2">Uncharacterized protein</fullName>
    </submittedName>
</protein>